<dbReference type="OrthoDB" id="2078674at2"/>
<keyword evidence="2" id="KW-0677">Repeat</keyword>
<keyword evidence="1" id="KW-0813">Transport</keyword>
<feature type="domain" description="ABC transporter" evidence="5">
    <location>
        <begin position="6"/>
        <end position="241"/>
    </location>
</feature>
<dbReference type="Pfam" id="PF00005">
    <property type="entry name" value="ABC_tran"/>
    <property type="match status" value="1"/>
</dbReference>
<dbReference type="PANTHER" id="PTHR43790:SF9">
    <property type="entry name" value="GALACTOFURANOSE TRANSPORTER ATP-BINDING PROTEIN YTFR"/>
    <property type="match status" value="1"/>
</dbReference>
<dbReference type="PANTHER" id="PTHR43790">
    <property type="entry name" value="CARBOHYDRATE TRANSPORT ATP-BINDING PROTEIN MG119-RELATED"/>
    <property type="match status" value="1"/>
</dbReference>
<dbReference type="PROSITE" id="PS50893">
    <property type="entry name" value="ABC_TRANSPORTER_2"/>
    <property type="match status" value="2"/>
</dbReference>
<dbReference type="InterPro" id="IPR027417">
    <property type="entry name" value="P-loop_NTPase"/>
</dbReference>
<sequence>MRKEILRMENVTKSYAGVIYLDNFNMQIYKGEIMGLIPINRQGKSELIELLCQNSPIDYGRIYLNNELVNYYEHSSNSVNRVYVIDQKSKLIQDLTVSDNIFVLRRGFKKYMINNKVLRVQVNKYLKEIGVYINPDELITNLNPFEQCVVELVKAIITGANLIIISDITDILSVVDISKLYQLVNFYSDKGYTFLFIGSHHEEMFTICNRVSLMKDGGVIKVLDKQDMRNDLINLFTISFADNKQKIDRYNGQGILEFENICTDNLNKMSFSIKKGECVVLFDTNNTIYSDLLDLINGDLIPTCGRILYNNQVYSESVARKALENGIAVISEGSIQKMIFYNLSYVDNLCFLIDKKIDKKIMSRNIKKSIIKEYESILGEEIHENDLLNLEPASLYNLVYYRLHLYNPNIVFCIQPFSGADMYLRKHIADLIRELKRKGITIIIIAVNISDTLSVADRLMIIEKGSVLKEYSKDEFDSIHVIA</sequence>
<dbReference type="AlphaFoldDB" id="A9KSI2"/>
<dbReference type="InterPro" id="IPR050107">
    <property type="entry name" value="ABC_carbohydrate_import_ATPase"/>
</dbReference>
<protein>
    <submittedName>
        <fullName evidence="6">ABC-type sugar transport system ATPase component-like protein</fullName>
    </submittedName>
</protein>
<dbReference type="Gene3D" id="3.40.50.300">
    <property type="entry name" value="P-loop containing nucleotide triphosphate hydrolases"/>
    <property type="match status" value="2"/>
</dbReference>
<evidence type="ECO:0000256" key="4">
    <source>
        <dbReference type="ARBA" id="ARBA00022840"/>
    </source>
</evidence>
<feature type="domain" description="ABC transporter" evidence="5">
    <location>
        <begin position="250"/>
        <end position="483"/>
    </location>
</feature>
<dbReference type="EMBL" id="CP000885">
    <property type="protein sequence ID" value="ABX43634.1"/>
    <property type="molecule type" value="Genomic_DNA"/>
</dbReference>
<name>A9KSI2_LACP7</name>
<gene>
    <name evidence="6" type="ordered locus">Cphy_3280</name>
</gene>
<evidence type="ECO:0000313" key="7">
    <source>
        <dbReference type="Proteomes" id="UP000000370"/>
    </source>
</evidence>
<evidence type="ECO:0000313" key="6">
    <source>
        <dbReference type="EMBL" id="ABX43634.1"/>
    </source>
</evidence>
<accession>A9KSI2</accession>
<dbReference type="GO" id="GO:0016887">
    <property type="term" value="F:ATP hydrolysis activity"/>
    <property type="evidence" value="ECO:0007669"/>
    <property type="project" value="InterPro"/>
</dbReference>
<reference evidence="7" key="1">
    <citation type="submission" date="2007-11" db="EMBL/GenBank/DDBJ databases">
        <title>Complete genome sequence of Clostridium phytofermentans ISDg.</title>
        <authorList>
            <person name="Leschine S.B."/>
            <person name="Warnick T.A."/>
            <person name="Blanchard J.L."/>
            <person name="Schnell D.J."/>
            <person name="Petit E.L."/>
            <person name="LaTouf W.G."/>
            <person name="Copeland A."/>
            <person name="Lucas S."/>
            <person name="Lapidus A."/>
            <person name="Barry K."/>
            <person name="Glavina del Rio T."/>
            <person name="Dalin E."/>
            <person name="Tice H."/>
            <person name="Pitluck S."/>
            <person name="Kiss H."/>
            <person name="Brettin T."/>
            <person name="Bruce D."/>
            <person name="Detter J.C."/>
            <person name="Han C."/>
            <person name="Kuske C."/>
            <person name="Schmutz J."/>
            <person name="Larimer F."/>
            <person name="Land M."/>
            <person name="Hauser L."/>
            <person name="Kyrpides N."/>
            <person name="Kim E.A."/>
            <person name="Richardson P."/>
        </authorList>
    </citation>
    <scope>NUCLEOTIDE SEQUENCE [LARGE SCALE GENOMIC DNA]</scope>
    <source>
        <strain evidence="7">ATCC 700394 / DSM 18823 / ISDg</strain>
    </source>
</reference>
<dbReference type="GO" id="GO:0005524">
    <property type="term" value="F:ATP binding"/>
    <property type="evidence" value="ECO:0007669"/>
    <property type="project" value="UniProtKB-KW"/>
</dbReference>
<dbReference type="eggNOG" id="COG1129">
    <property type="taxonomic scope" value="Bacteria"/>
</dbReference>
<evidence type="ECO:0000256" key="3">
    <source>
        <dbReference type="ARBA" id="ARBA00022741"/>
    </source>
</evidence>
<keyword evidence="7" id="KW-1185">Reference proteome</keyword>
<dbReference type="KEGG" id="cpy:Cphy_3280"/>
<keyword evidence="3" id="KW-0547">Nucleotide-binding</keyword>
<dbReference type="InterPro" id="IPR003439">
    <property type="entry name" value="ABC_transporter-like_ATP-bd"/>
</dbReference>
<evidence type="ECO:0000256" key="1">
    <source>
        <dbReference type="ARBA" id="ARBA00022448"/>
    </source>
</evidence>
<evidence type="ECO:0000256" key="2">
    <source>
        <dbReference type="ARBA" id="ARBA00022737"/>
    </source>
</evidence>
<dbReference type="Proteomes" id="UP000000370">
    <property type="component" value="Chromosome"/>
</dbReference>
<dbReference type="HOGENOM" id="CLU_000604_92_3_9"/>
<keyword evidence="6" id="KW-0762">Sugar transport</keyword>
<evidence type="ECO:0000259" key="5">
    <source>
        <dbReference type="PROSITE" id="PS50893"/>
    </source>
</evidence>
<keyword evidence="4" id="KW-0067">ATP-binding</keyword>
<dbReference type="STRING" id="357809.Cphy_3280"/>
<dbReference type="RefSeq" id="WP_012201284.1">
    <property type="nucleotide sequence ID" value="NC_010001.1"/>
</dbReference>
<proteinExistence type="predicted"/>
<organism evidence="6 7">
    <name type="scientific">Lachnoclostridium phytofermentans (strain ATCC 700394 / DSM 18823 / ISDg)</name>
    <name type="common">Clostridium phytofermentans</name>
    <dbReference type="NCBI Taxonomy" id="357809"/>
    <lineage>
        <taxon>Bacteria</taxon>
        <taxon>Bacillati</taxon>
        <taxon>Bacillota</taxon>
        <taxon>Clostridia</taxon>
        <taxon>Lachnospirales</taxon>
        <taxon>Lachnospiraceae</taxon>
    </lineage>
</organism>
<dbReference type="SUPFAM" id="SSF52540">
    <property type="entry name" value="P-loop containing nucleoside triphosphate hydrolases"/>
    <property type="match status" value="2"/>
</dbReference>